<name>A0ABN9XBX2_9DINO</name>
<keyword evidence="3" id="KW-1185">Reference proteome</keyword>
<dbReference type="EMBL" id="CAUYUJ010020279">
    <property type="protein sequence ID" value="CAK0897064.1"/>
    <property type="molecule type" value="Genomic_DNA"/>
</dbReference>
<evidence type="ECO:0000313" key="3">
    <source>
        <dbReference type="Proteomes" id="UP001189429"/>
    </source>
</evidence>
<organism evidence="2 3">
    <name type="scientific">Prorocentrum cordatum</name>
    <dbReference type="NCBI Taxonomy" id="2364126"/>
    <lineage>
        <taxon>Eukaryota</taxon>
        <taxon>Sar</taxon>
        <taxon>Alveolata</taxon>
        <taxon>Dinophyceae</taxon>
        <taxon>Prorocentrales</taxon>
        <taxon>Prorocentraceae</taxon>
        <taxon>Prorocentrum</taxon>
    </lineage>
</organism>
<proteinExistence type="predicted"/>
<protein>
    <submittedName>
        <fullName evidence="2">Uncharacterized protein</fullName>
    </submittedName>
</protein>
<evidence type="ECO:0000313" key="2">
    <source>
        <dbReference type="EMBL" id="CAK0897064.1"/>
    </source>
</evidence>
<feature type="region of interest" description="Disordered" evidence="1">
    <location>
        <begin position="148"/>
        <end position="172"/>
    </location>
</feature>
<evidence type="ECO:0000256" key="1">
    <source>
        <dbReference type="SAM" id="MobiDB-lite"/>
    </source>
</evidence>
<gene>
    <name evidence="2" type="ORF">PCOR1329_LOCUS75352</name>
</gene>
<sequence length="283" mass="28902">MACAAPVDERAWFARAAAAAREASGAASACELRPLAFFVAWGGVLTLVYEGFPEPLVALKGALEAGDLPLRKDREVAEDHAWGPRGRRPRADLGAAGVAARPVPGARCALPARRRRINCRVAVRELAAVRYRRRGLEPPVEDRVAVPLGAAAPPDGTGASAPGAQAPPAEEAARVRGVLAGWGDLEAYLPLVNQPGSRIGSYRDGSPSGACLVAFLGAGPPLREGAPADGPPARAGAAAAAEPPGLLRRLAGFRAAVDARLDDASLHCTLRALDAAPAAGPAG</sequence>
<accession>A0ABN9XBX2</accession>
<dbReference type="Proteomes" id="UP001189429">
    <property type="component" value="Unassembled WGS sequence"/>
</dbReference>
<reference evidence="2" key="1">
    <citation type="submission" date="2023-10" db="EMBL/GenBank/DDBJ databases">
        <authorList>
            <person name="Chen Y."/>
            <person name="Shah S."/>
            <person name="Dougan E. K."/>
            <person name="Thang M."/>
            <person name="Chan C."/>
        </authorList>
    </citation>
    <scope>NUCLEOTIDE SEQUENCE [LARGE SCALE GENOMIC DNA]</scope>
</reference>
<feature type="compositionally biased region" description="Low complexity" evidence="1">
    <location>
        <begin position="158"/>
        <end position="170"/>
    </location>
</feature>
<comment type="caution">
    <text evidence="2">The sequence shown here is derived from an EMBL/GenBank/DDBJ whole genome shotgun (WGS) entry which is preliminary data.</text>
</comment>